<sequence length="542" mass="59288">MNSSGYITTPVVGGIGASVCTFPFVLESDFPRTGGQIDGRFCAPINANLTCCLPCPTSQWVFGSNYKEQASTANWLSVAGFIVNVLLLFTFIVLPEDKAHRHYLSIGLTVSLIMLSLAFVIPLGTDPHMCYNEITPDNQDTDTGCAWTGALLLAGAMGVCVWIFLRSIWTALRIIFDFKHTRIFKWVSIALGVGLPALFLALCMPITGVSYRVGKVCIPNGYNAFITWFVWLIVFSAGAAFLLFVSILYCFWKFALSAFANGVSGGYTGGKKFDDSTVNSQSANSTNQSKLTKRKKRGEWARVKQVLFLQWRTILLAIVVASESVYFGIIFVQQTAAAEAAAKGLTPADAVWAACLEITGGDADKCLFESTGLGLSQPKVIGALLLSSLLGPVCFLLMVRRSMFVGWWELFRDPKLVLTRLNLRKPSIGTEDFIVYQSPKHLSLSRPLGSEHQLHKQLRQPSVDPVPEVPENMERESDGEYVVGQDESESDVQGSATGYHAMTTGLEHEGTAVKPNWDAVSLGGGQEEEEELDEKDEARVVV</sequence>
<feature type="transmembrane region" description="Helical" evidence="6">
    <location>
        <begin position="106"/>
        <end position="125"/>
    </location>
</feature>
<feature type="transmembrane region" description="Helical" evidence="6">
    <location>
        <begin position="228"/>
        <end position="252"/>
    </location>
</feature>
<gene>
    <name evidence="7" type="ORF">EJ03DRAFT_294553</name>
</gene>
<evidence type="ECO:0000313" key="7">
    <source>
        <dbReference type="EMBL" id="KAF2768526.1"/>
    </source>
</evidence>
<evidence type="ECO:0000256" key="3">
    <source>
        <dbReference type="ARBA" id="ARBA00022989"/>
    </source>
</evidence>
<feature type="region of interest" description="Disordered" evidence="5">
    <location>
        <begin position="507"/>
        <end position="542"/>
    </location>
</feature>
<evidence type="ECO:0000256" key="1">
    <source>
        <dbReference type="ARBA" id="ARBA00004141"/>
    </source>
</evidence>
<reference evidence="7" key="1">
    <citation type="journal article" date="2020" name="Stud. Mycol.">
        <title>101 Dothideomycetes genomes: a test case for predicting lifestyles and emergence of pathogens.</title>
        <authorList>
            <person name="Haridas S."/>
            <person name="Albert R."/>
            <person name="Binder M."/>
            <person name="Bloem J."/>
            <person name="Labutti K."/>
            <person name="Salamov A."/>
            <person name="Andreopoulos B."/>
            <person name="Baker S."/>
            <person name="Barry K."/>
            <person name="Bills G."/>
            <person name="Bluhm B."/>
            <person name="Cannon C."/>
            <person name="Castanera R."/>
            <person name="Culley D."/>
            <person name="Daum C."/>
            <person name="Ezra D."/>
            <person name="Gonzalez J."/>
            <person name="Henrissat B."/>
            <person name="Kuo A."/>
            <person name="Liang C."/>
            <person name="Lipzen A."/>
            <person name="Lutzoni F."/>
            <person name="Magnuson J."/>
            <person name="Mondo S."/>
            <person name="Nolan M."/>
            <person name="Ohm R."/>
            <person name="Pangilinan J."/>
            <person name="Park H.-J."/>
            <person name="Ramirez L."/>
            <person name="Alfaro M."/>
            <person name="Sun H."/>
            <person name="Tritt A."/>
            <person name="Yoshinaga Y."/>
            <person name="Zwiers L.-H."/>
            <person name="Turgeon B."/>
            <person name="Goodwin S."/>
            <person name="Spatafora J."/>
            <person name="Crous P."/>
            <person name="Grigoriev I."/>
        </authorList>
    </citation>
    <scope>NUCLEOTIDE SEQUENCE</scope>
    <source>
        <strain evidence="7">CBS 116005</strain>
    </source>
</reference>
<evidence type="ECO:0000256" key="6">
    <source>
        <dbReference type="SAM" id="Phobius"/>
    </source>
</evidence>
<dbReference type="EMBL" id="ML995843">
    <property type="protein sequence ID" value="KAF2768526.1"/>
    <property type="molecule type" value="Genomic_DNA"/>
</dbReference>
<protein>
    <recommendedName>
        <fullName evidence="9">G-protein coupled receptors family 2 profile 2 domain-containing protein</fullName>
    </recommendedName>
</protein>
<dbReference type="AlphaFoldDB" id="A0A6G1L6R3"/>
<keyword evidence="8" id="KW-1185">Reference proteome</keyword>
<dbReference type="GO" id="GO:0004930">
    <property type="term" value="F:G protein-coupled receptor activity"/>
    <property type="evidence" value="ECO:0007669"/>
    <property type="project" value="InterPro"/>
</dbReference>
<dbReference type="GO" id="GO:0016020">
    <property type="term" value="C:membrane"/>
    <property type="evidence" value="ECO:0007669"/>
    <property type="project" value="UniProtKB-SubCell"/>
</dbReference>
<feature type="transmembrane region" description="Helical" evidence="6">
    <location>
        <begin position="314"/>
        <end position="332"/>
    </location>
</feature>
<keyword evidence="2 6" id="KW-0812">Transmembrane</keyword>
<feature type="compositionally biased region" description="Acidic residues" evidence="5">
    <location>
        <begin position="526"/>
        <end position="535"/>
    </location>
</feature>
<dbReference type="Gene3D" id="1.20.1070.10">
    <property type="entry name" value="Rhodopsin 7-helix transmembrane proteins"/>
    <property type="match status" value="1"/>
</dbReference>
<feature type="transmembrane region" description="Helical" evidence="6">
    <location>
        <begin position="75"/>
        <end position="94"/>
    </location>
</feature>
<dbReference type="OrthoDB" id="408743at2759"/>
<feature type="transmembrane region" description="Helical" evidence="6">
    <location>
        <begin position="186"/>
        <end position="208"/>
    </location>
</feature>
<evidence type="ECO:0000313" key="8">
    <source>
        <dbReference type="Proteomes" id="UP000799436"/>
    </source>
</evidence>
<organism evidence="7 8">
    <name type="scientific">Teratosphaeria nubilosa</name>
    <dbReference type="NCBI Taxonomy" id="161662"/>
    <lineage>
        <taxon>Eukaryota</taxon>
        <taxon>Fungi</taxon>
        <taxon>Dikarya</taxon>
        <taxon>Ascomycota</taxon>
        <taxon>Pezizomycotina</taxon>
        <taxon>Dothideomycetes</taxon>
        <taxon>Dothideomycetidae</taxon>
        <taxon>Mycosphaerellales</taxon>
        <taxon>Teratosphaeriaceae</taxon>
        <taxon>Teratosphaeria</taxon>
    </lineage>
</organism>
<name>A0A6G1L6R3_9PEZI</name>
<keyword evidence="4 6" id="KW-0472">Membrane</keyword>
<evidence type="ECO:0008006" key="9">
    <source>
        <dbReference type="Google" id="ProtNLM"/>
    </source>
</evidence>
<feature type="transmembrane region" description="Helical" evidence="6">
    <location>
        <begin position="145"/>
        <end position="165"/>
    </location>
</feature>
<evidence type="ECO:0000256" key="2">
    <source>
        <dbReference type="ARBA" id="ARBA00022692"/>
    </source>
</evidence>
<dbReference type="InterPro" id="IPR053247">
    <property type="entry name" value="GPCR_GPR1/git3-like"/>
</dbReference>
<feature type="region of interest" description="Disordered" evidence="5">
    <location>
        <begin position="449"/>
        <end position="475"/>
    </location>
</feature>
<dbReference type="InterPro" id="IPR000832">
    <property type="entry name" value="GPCR_2_secretin-like"/>
</dbReference>
<feature type="transmembrane region" description="Helical" evidence="6">
    <location>
        <begin position="380"/>
        <end position="399"/>
    </location>
</feature>
<dbReference type="Proteomes" id="UP000799436">
    <property type="component" value="Unassembled WGS sequence"/>
</dbReference>
<dbReference type="Pfam" id="PF00002">
    <property type="entry name" value="7tm_2"/>
    <property type="match status" value="1"/>
</dbReference>
<proteinExistence type="predicted"/>
<dbReference type="PANTHER" id="PTHR42058:SF1">
    <property type="entry name" value="G-PROTEIN COUPLED RECEPTORS FAMILY 2 PROFILE 2 DOMAIN-CONTAINING PROTEIN"/>
    <property type="match status" value="1"/>
</dbReference>
<comment type="subcellular location">
    <subcellularLocation>
        <location evidence="1">Membrane</location>
        <topology evidence="1">Multi-pass membrane protein</topology>
    </subcellularLocation>
</comment>
<dbReference type="PANTHER" id="PTHR42058">
    <property type="entry name" value="G_PROTEIN_RECEP_F2_4 DOMAIN-CONTAINING PROTEIN"/>
    <property type="match status" value="1"/>
</dbReference>
<keyword evidence="3 6" id="KW-1133">Transmembrane helix</keyword>
<evidence type="ECO:0000256" key="5">
    <source>
        <dbReference type="SAM" id="MobiDB-lite"/>
    </source>
</evidence>
<accession>A0A6G1L6R3</accession>
<evidence type="ECO:0000256" key="4">
    <source>
        <dbReference type="ARBA" id="ARBA00023136"/>
    </source>
</evidence>